<dbReference type="EMBL" id="OY731404">
    <property type="protein sequence ID" value="CAJ1969767.1"/>
    <property type="molecule type" value="Genomic_DNA"/>
</dbReference>
<dbReference type="AlphaFoldDB" id="A0AA86VRF3"/>
<dbReference type="Proteomes" id="UP001189624">
    <property type="component" value="Chromosome 7"/>
</dbReference>
<accession>A0AA86VRF3</accession>
<name>A0AA86VRF3_9FABA</name>
<protein>
    <submittedName>
        <fullName evidence="2">Uncharacterized protein</fullName>
    </submittedName>
</protein>
<gene>
    <name evidence="2" type="ORF">AYBTSS11_LOCUS22431</name>
</gene>
<dbReference type="Gramene" id="rna-AYBTSS11_LOCUS22431">
    <property type="protein sequence ID" value="CAJ1969767.1"/>
    <property type="gene ID" value="gene-AYBTSS11_LOCUS22431"/>
</dbReference>
<evidence type="ECO:0000313" key="3">
    <source>
        <dbReference type="Proteomes" id="UP001189624"/>
    </source>
</evidence>
<keyword evidence="1" id="KW-0472">Membrane</keyword>
<evidence type="ECO:0000256" key="1">
    <source>
        <dbReference type="SAM" id="Phobius"/>
    </source>
</evidence>
<keyword evidence="1" id="KW-0812">Transmembrane</keyword>
<reference evidence="2" key="1">
    <citation type="submission" date="2023-10" db="EMBL/GenBank/DDBJ databases">
        <authorList>
            <person name="Domelevo Entfellner J.-B."/>
        </authorList>
    </citation>
    <scope>NUCLEOTIDE SEQUENCE</scope>
</reference>
<proteinExistence type="predicted"/>
<keyword evidence="1" id="KW-1133">Transmembrane helix</keyword>
<evidence type="ECO:0000313" key="2">
    <source>
        <dbReference type="EMBL" id="CAJ1969767.1"/>
    </source>
</evidence>
<organism evidence="2 3">
    <name type="scientific">Sphenostylis stenocarpa</name>
    <dbReference type="NCBI Taxonomy" id="92480"/>
    <lineage>
        <taxon>Eukaryota</taxon>
        <taxon>Viridiplantae</taxon>
        <taxon>Streptophyta</taxon>
        <taxon>Embryophyta</taxon>
        <taxon>Tracheophyta</taxon>
        <taxon>Spermatophyta</taxon>
        <taxon>Magnoliopsida</taxon>
        <taxon>eudicotyledons</taxon>
        <taxon>Gunneridae</taxon>
        <taxon>Pentapetalae</taxon>
        <taxon>rosids</taxon>
        <taxon>fabids</taxon>
        <taxon>Fabales</taxon>
        <taxon>Fabaceae</taxon>
        <taxon>Papilionoideae</taxon>
        <taxon>50 kb inversion clade</taxon>
        <taxon>NPAAA clade</taxon>
        <taxon>indigoferoid/millettioid clade</taxon>
        <taxon>Phaseoleae</taxon>
        <taxon>Sphenostylis</taxon>
    </lineage>
</organism>
<keyword evidence="3" id="KW-1185">Reference proteome</keyword>
<sequence>MGATVLRILVDSMMWFIHDLVLFGSISCFFCRQISMGKQDIYSHESCKELGTID</sequence>
<feature type="transmembrane region" description="Helical" evidence="1">
    <location>
        <begin position="12"/>
        <end position="31"/>
    </location>
</feature>